<dbReference type="EMBL" id="VJZA01000007">
    <property type="protein sequence ID" value="TVT24227.1"/>
    <property type="molecule type" value="Genomic_DNA"/>
</dbReference>
<gene>
    <name evidence="3" type="ORF">FNH06_06560</name>
</gene>
<evidence type="ECO:0000313" key="3">
    <source>
        <dbReference type="EMBL" id="TVT24227.1"/>
    </source>
</evidence>
<dbReference type="Proteomes" id="UP000318578">
    <property type="component" value="Unassembled WGS sequence"/>
</dbReference>
<evidence type="ECO:0000256" key="2">
    <source>
        <dbReference type="SAM" id="SignalP"/>
    </source>
</evidence>
<feature type="chain" id="PRO_5021864706" description="Secreted protein" evidence="2">
    <location>
        <begin position="24"/>
        <end position="232"/>
    </location>
</feature>
<protein>
    <recommendedName>
        <fullName evidence="5">Secreted protein</fullName>
    </recommendedName>
</protein>
<feature type="region of interest" description="Disordered" evidence="1">
    <location>
        <begin position="22"/>
        <end position="110"/>
    </location>
</feature>
<feature type="signal peptide" evidence="2">
    <location>
        <begin position="1"/>
        <end position="23"/>
    </location>
</feature>
<sequence length="232" mass="22925">MGRLAAVLAAGALITFAAPAAFADETSSPATPTSDTSTSEVVTTAPESTSSGASAPTEPTSSASSTTGASSTTSTSTRTTDSSKPTTTSESSTSSTPEEPPFQDDTAYGIDLGNGYGGLIIACAEGQPSNVSSPDFDIVDGPYQEEQDGRYWDYLVQLHDGITFASGQVRLDWTCGSDAPQGGGASGGGTTVTPVPGSGDAAAWQAGNGGKAQVAFAPKSGVETGFGGTAQG</sequence>
<feature type="compositionally biased region" description="Gly residues" evidence="1">
    <location>
        <begin position="181"/>
        <end position="190"/>
    </location>
</feature>
<dbReference type="RefSeq" id="WP_144635193.1">
    <property type="nucleotide sequence ID" value="NZ_BNAX01000016.1"/>
</dbReference>
<feature type="compositionally biased region" description="Low complexity" evidence="1">
    <location>
        <begin position="191"/>
        <end position="200"/>
    </location>
</feature>
<evidence type="ECO:0008006" key="5">
    <source>
        <dbReference type="Google" id="ProtNLM"/>
    </source>
</evidence>
<feature type="compositionally biased region" description="Low complexity" evidence="1">
    <location>
        <begin position="22"/>
        <end position="97"/>
    </location>
</feature>
<keyword evidence="4" id="KW-1185">Reference proteome</keyword>
<feature type="region of interest" description="Disordered" evidence="1">
    <location>
        <begin position="180"/>
        <end position="206"/>
    </location>
</feature>
<accession>A0A558AIY8</accession>
<dbReference type="OrthoDB" id="3637515at2"/>
<evidence type="ECO:0000256" key="1">
    <source>
        <dbReference type="SAM" id="MobiDB-lite"/>
    </source>
</evidence>
<keyword evidence="2" id="KW-0732">Signal</keyword>
<dbReference type="AlphaFoldDB" id="A0A558AIY8"/>
<organism evidence="3 4">
    <name type="scientific">Amycolatopsis acidiphila</name>
    <dbReference type="NCBI Taxonomy" id="715473"/>
    <lineage>
        <taxon>Bacteria</taxon>
        <taxon>Bacillati</taxon>
        <taxon>Actinomycetota</taxon>
        <taxon>Actinomycetes</taxon>
        <taxon>Pseudonocardiales</taxon>
        <taxon>Pseudonocardiaceae</taxon>
        <taxon>Amycolatopsis</taxon>
    </lineage>
</organism>
<comment type="caution">
    <text evidence="3">The sequence shown here is derived from an EMBL/GenBank/DDBJ whole genome shotgun (WGS) entry which is preliminary data.</text>
</comment>
<proteinExistence type="predicted"/>
<reference evidence="3 4" key="1">
    <citation type="submission" date="2019-07" db="EMBL/GenBank/DDBJ databases">
        <title>New species of Amycolatopsis and Streptomyces.</title>
        <authorList>
            <person name="Duangmal K."/>
            <person name="Teo W.F.A."/>
            <person name="Lipun K."/>
        </authorList>
    </citation>
    <scope>NUCLEOTIDE SEQUENCE [LARGE SCALE GENOMIC DNA]</scope>
    <source>
        <strain evidence="3 4">JCM 30562</strain>
    </source>
</reference>
<name>A0A558AIY8_9PSEU</name>
<evidence type="ECO:0000313" key="4">
    <source>
        <dbReference type="Proteomes" id="UP000318578"/>
    </source>
</evidence>